<dbReference type="EMBL" id="QTPM01000095">
    <property type="protein sequence ID" value="RQY78840.1"/>
    <property type="molecule type" value="Genomic_DNA"/>
</dbReference>
<evidence type="ECO:0000313" key="1">
    <source>
        <dbReference type="EMBL" id="RQY78840.1"/>
    </source>
</evidence>
<sequence>MAILRTPRTRIAVAAIATLAVVGLGTFGALRVNASAPEKQAAPLPEVDVATVVPQTVTDWQSYSG</sequence>
<protein>
    <submittedName>
        <fullName evidence="1">Efflux transporter periplasmic adaptor subunit</fullName>
    </submittedName>
</protein>
<proteinExistence type="predicted"/>
<evidence type="ECO:0000313" key="2">
    <source>
        <dbReference type="Proteomes" id="UP000281098"/>
    </source>
</evidence>
<name>A0ABX9YC64_9BURK</name>
<reference evidence="1 2" key="1">
    <citation type="submission" date="2018-08" db="EMBL/GenBank/DDBJ databases">
        <title>Comparative analysis of Burkholderia isolates from Puerto Rico.</title>
        <authorList>
            <person name="Hall C."/>
            <person name="Sahl J."/>
            <person name="Wagner D."/>
        </authorList>
    </citation>
    <scope>NUCLEOTIDE SEQUENCE [LARGE SCALE GENOMIC DNA]</scope>
    <source>
        <strain evidence="1 2">Bp8966</strain>
    </source>
</reference>
<comment type="caution">
    <text evidence="1">The sequence shown here is derived from an EMBL/GenBank/DDBJ whole genome shotgun (WGS) entry which is preliminary data.</text>
</comment>
<accession>A0ABX9YC64</accession>
<keyword evidence="2" id="KW-1185">Reference proteome</keyword>
<organism evidence="1 2">
    <name type="scientific">Burkholderia stagnalis</name>
    <dbReference type="NCBI Taxonomy" id="1503054"/>
    <lineage>
        <taxon>Bacteria</taxon>
        <taxon>Pseudomonadati</taxon>
        <taxon>Pseudomonadota</taxon>
        <taxon>Betaproteobacteria</taxon>
        <taxon>Burkholderiales</taxon>
        <taxon>Burkholderiaceae</taxon>
        <taxon>Burkholderia</taxon>
        <taxon>Burkholderia cepacia complex</taxon>
    </lineage>
</organism>
<dbReference type="Proteomes" id="UP000281098">
    <property type="component" value="Unassembled WGS sequence"/>
</dbReference>
<feature type="non-terminal residue" evidence="1">
    <location>
        <position position="65"/>
    </location>
</feature>
<gene>
    <name evidence="1" type="ORF">DF017_35600</name>
</gene>